<feature type="region of interest" description="Disordered" evidence="1">
    <location>
        <begin position="84"/>
        <end position="122"/>
    </location>
</feature>
<keyword evidence="3" id="KW-1185">Reference proteome</keyword>
<dbReference type="Proteomes" id="UP001066276">
    <property type="component" value="Chromosome 4_2"/>
</dbReference>
<gene>
    <name evidence="2" type="ORF">NDU88_006353</name>
</gene>
<organism evidence="2 3">
    <name type="scientific">Pleurodeles waltl</name>
    <name type="common">Iberian ribbed newt</name>
    <dbReference type="NCBI Taxonomy" id="8319"/>
    <lineage>
        <taxon>Eukaryota</taxon>
        <taxon>Metazoa</taxon>
        <taxon>Chordata</taxon>
        <taxon>Craniata</taxon>
        <taxon>Vertebrata</taxon>
        <taxon>Euteleostomi</taxon>
        <taxon>Amphibia</taxon>
        <taxon>Batrachia</taxon>
        <taxon>Caudata</taxon>
        <taxon>Salamandroidea</taxon>
        <taxon>Salamandridae</taxon>
        <taxon>Pleurodelinae</taxon>
        <taxon>Pleurodeles</taxon>
    </lineage>
</organism>
<reference evidence="2" key="1">
    <citation type="journal article" date="2022" name="bioRxiv">
        <title>Sequencing and chromosome-scale assembly of the giantPleurodeles waltlgenome.</title>
        <authorList>
            <person name="Brown T."/>
            <person name="Elewa A."/>
            <person name="Iarovenko S."/>
            <person name="Subramanian E."/>
            <person name="Araus A.J."/>
            <person name="Petzold A."/>
            <person name="Susuki M."/>
            <person name="Suzuki K.-i.T."/>
            <person name="Hayashi T."/>
            <person name="Toyoda A."/>
            <person name="Oliveira C."/>
            <person name="Osipova E."/>
            <person name="Leigh N.D."/>
            <person name="Simon A."/>
            <person name="Yun M.H."/>
        </authorList>
    </citation>
    <scope>NUCLEOTIDE SEQUENCE</scope>
    <source>
        <strain evidence="2">20211129_DDA</strain>
        <tissue evidence="2">Liver</tissue>
    </source>
</reference>
<evidence type="ECO:0000313" key="3">
    <source>
        <dbReference type="Proteomes" id="UP001066276"/>
    </source>
</evidence>
<evidence type="ECO:0000256" key="1">
    <source>
        <dbReference type="SAM" id="MobiDB-lite"/>
    </source>
</evidence>
<sequence length="122" mass="13463">MIFIILFFTVHEQTEREGRASASLLLIGSNEPRVKELAVGRWISRPDWSLEPATLRTCYRTSGGAAGNVRGTMEGRYTGNEYCIRSRGGSEEEQAAKEQKDDGQRESEEDAGPEAGEPGMHS</sequence>
<proteinExistence type="predicted"/>
<name>A0AAV7SPI4_PLEWA</name>
<protein>
    <submittedName>
        <fullName evidence="2">Uncharacterized protein</fullName>
    </submittedName>
</protein>
<evidence type="ECO:0000313" key="2">
    <source>
        <dbReference type="EMBL" id="KAJ1165936.1"/>
    </source>
</evidence>
<dbReference type="AlphaFoldDB" id="A0AAV7SPI4"/>
<dbReference type="EMBL" id="JANPWB010000008">
    <property type="protein sequence ID" value="KAJ1165936.1"/>
    <property type="molecule type" value="Genomic_DNA"/>
</dbReference>
<accession>A0AAV7SPI4</accession>
<feature type="compositionally biased region" description="Basic and acidic residues" evidence="1">
    <location>
        <begin position="88"/>
        <end position="106"/>
    </location>
</feature>
<comment type="caution">
    <text evidence="2">The sequence shown here is derived from an EMBL/GenBank/DDBJ whole genome shotgun (WGS) entry which is preliminary data.</text>
</comment>
<feature type="compositionally biased region" description="Low complexity" evidence="1">
    <location>
        <begin position="113"/>
        <end position="122"/>
    </location>
</feature>